<evidence type="ECO:0000256" key="1">
    <source>
        <dbReference type="SAM" id="MobiDB-lite"/>
    </source>
</evidence>
<accession>A0AB39M4D9</accession>
<sequence>MTGLGNGTRKYPRSRGRMRSGTGPDRATLGIIGLICAIAGFFTLGLLLGPIALICGWLSMGRRWTGSRSLPALIALILGAIDTLAAIMWTFF</sequence>
<feature type="region of interest" description="Disordered" evidence="1">
    <location>
        <begin position="1"/>
        <end position="25"/>
    </location>
</feature>
<name>A0AB39M4D9_9ACTN</name>
<organism evidence="3">
    <name type="scientific">Streptomyces sp. R08</name>
    <dbReference type="NCBI Taxonomy" id="3238624"/>
    <lineage>
        <taxon>Bacteria</taxon>
        <taxon>Bacillati</taxon>
        <taxon>Actinomycetota</taxon>
        <taxon>Actinomycetes</taxon>
        <taxon>Kitasatosporales</taxon>
        <taxon>Streptomycetaceae</taxon>
        <taxon>Streptomyces</taxon>
    </lineage>
</organism>
<dbReference type="EMBL" id="CP163431">
    <property type="protein sequence ID" value="XDP99936.1"/>
    <property type="molecule type" value="Genomic_DNA"/>
</dbReference>
<protein>
    <submittedName>
        <fullName evidence="3">Small hydrophobic protein</fullName>
    </submittedName>
</protein>
<gene>
    <name evidence="3" type="ORF">AB5J58_06975</name>
</gene>
<feature type="transmembrane region" description="Helical" evidence="2">
    <location>
        <begin position="70"/>
        <end position="91"/>
    </location>
</feature>
<dbReference type="PANTHER" id="PTHR40040">
    <property type="entry name" value="SMALL HYDROPHOBIC PROTEIN-RELATED"/>
    <property type="match status" value="1"/>
</dbReference>
<proteinExistence type="predicted"/>
<keyword evidence="2" id="KW-0472">Membrane</keyword>
<feature type="transmembrane region" description="Helical" evidence="2">
    <location>
        <begin position="27"/>
        <end position="58"/>
    </location>
</feature>
<keyword evidence="2" id="KW-0812">Transmembrane</keyword>
<dbReference type="RefSeq" id="WP_369186885.1">
    <property type="nucleotide sequence ID" value="NZ_CP163431.1"/>
</dbReference>
<keyword evidence="2" id="KW-1133">Transmembrane helix</keyword>
<reference evidence="3" key="1">
    <citation type="submission" date="2024-07" db="EMBL/GenBank/DDBJ databases">
        <authorList>
            <person name="Yu S.T."/>
        </authorList>
    </citation>
    <scope>NUCLEOTIDE SEQUENCE</scope>
    <source>
        <strain evidence="3">R08</strain>
    </source>
</reference>
<dbReference type="InterPro" id="IPR055338">
    <property type="entry name" value="YqfX-like"/>
</dbReference>
<evidence type="ECO:0000313" key="3">
    <source>
        <dbReference type="EMBL" id="XDP99936.1"/>
    </source>
</evidence>
<dbReference type="AlphaFoldDB" id="A0AB39M4D9"/>
<evidence type="ECO:0000256" key="2">
    <source>
        <dbReference type="SAM" id="Phobius"/>
    </source>
</evidence>
<dbReference type="PANTHER" id="PTHR40040:SF1">
    <property type="entry name" value="MEMBRANE PROTEIN"/>
    <property type="match status" value="1"/>
</dbReference>